<name>A0ACC1NMI8_9HYPO</name>
<evidence type="ECO:0000313" key="1">
    <source>
        <dbReference type="EMBL" id="KAJ2980490.1"/>
    </source>
</evidence>
<comment type="caution">
    <text evidence="1">The sequence shown here is derived from an EMBL/GenBank/DDBJ whole genome shotgun (WGS) entry which is preliminary data.</text>
</comment>
<gene>
    <name evidence="1" type="ORF">NQ176_g2613</name>
</gene>
<dbReference type="EMBL" id="JANJQO010000195">
    <property type="protein sequence ID" value="KAJ2980490.1"/>
    <property type="molecule type" value="Genomic_DNA"/>
</dbReference>
<reference evidence="1" key="1">
    <citation type="submission" date="2022-08" db="EMBL/GenBank/DDBJ databases">
        <title>Genome Sequence of Lecanicillium fungicola.</title>
        <authorList>
            <person name="Buettner E."/>
        </authorList>
    </citation>
    <scope>NUCLEOTIDE SEQUENCE</scope>
    <source>
        <strain evidence="1">Babe33</strain>
    </source>
</reference>
<keyword evidence="2" id="KW-1185">Reference proteome</keyword>
<organism evidence="1 2">
    <name type="scientific">Zarea fungicola</name>
    <dbReference type="NCBI Taxonomy" id="93591"/>
    <lineage>
        <taxon>Eukaryota</taxon>
        <taxon>Fungi</taxon>
        <taxon>Dikarya</taxon>
        <taxon>Ascomycota</taxon>
        <taxon>Pezizomycotina</taxon>
        <taxon>Sordariomycetes</taxon>
        <taxon>Hypocreomycetidae</taxon>
        <taxon>Hypocreales</taxon>
        <taxon>Cordycipitaceae</taxon>
        <taxon>Zarea</taxon>
    </lineage>
</organism>
<dbReference type="Proteomes" id="UP001143910">
    <property type="component" value="Unassembled WGS sequence"/>
</dbReference>
<sequence length="146" mass="16882">MPAPAEVQAATLDRFIESWRRWSPDDFLATWSEDLNFTTLPFSFGKPTRARPQLEPRYRLLMSTLKNLELTVHNVVHDTANSKAAIYALVKADTDFGPYENEQAVFIAFDESGEKVNKIEEMNDTAFRQVWDPKYYEHIGWGQPPK</sequence>
<proteinExistence type="predicted"/>
<protein>
    <submittedName>
        <fullName evidence="1">Uncharacterized protein</fullName>
    </submittedName>
</protein>
<evidence type="ECO:0000313" key="2">
    <source>
        <dbReference type="Proteomes" id="UP001143910"/>
    </source>
</evidence>
<accession>A0ACC1NMI8</accession>